<dbReference type="Proteomes" id="UP000253664">
    <property type="component" value="Unassembled WGS sequence"/>
</dbReference>
<dbReference type="GO" id="GO:0016787">
    <property type="term" value="F:hydrolase activity"/>
    <property type="evidence" value="ECO:0007669"/>
    <property type="project" value="UniProtKB-KW"/>
</dbReference>
<keyword evidence="1 4" id="KW-0732">Signal</keyword>
<evidence type="ECO:0000313" key="7">
    <source>
        <dbReference type="Proteomes" id="UP000253664"/>
    </source>
</evidence>
<dbReference type="Gene3D" id="3.40.50.1820">
    <property type="entry name" value="alpha/beta hydrolase"/>
    <property type="match status" value="1"/>
</dbReference>
<name>A0A367L9M7_9HYPO</name>
<evidence type="ECO:0000256" key="3">
    <source>
        <dbReference type="SAM" id="MobiDB-lite"/>
    </source>
</evidence>
<feature type="signal peptide" evidence="4">
    <location>
        <begin position="1"/>
        <end position="31"/>
    </location>
</feature>
<keyword evidence="2" id="KW-0378">Hydrolase</keyword>
<keyword evidence="7" id="KW-1185">Reference proteome</keyword>
<evidence type="ECO:0000256" key="4">
    <source>
        <dbReference type="SAM" id="SignalP"/>
    </source>
</evidence>
<evidence type="ECO:0000256" key="1">
    <source>
        <dbReference type="ARBA" id="ARBA00022729"/>
    </source>
</evidence>
<protein>
    <recommendedName>
        <fullName evidence="5">Fungal lipase-type domain-containing protein</fullName>
    </recommendedName>
</protein>
<gene>
    <name evidence="6" type="ORF">L249_7280</name>
</gene>
<dbReference type="PANTHER" id="PTHR46640:SF1">
    <property type="entry name" value="FUNGAL LIPASE-LIKE DOMAIN-CONTAINING PROTEIN-RELATED"/>
    <property type="match status" value="1"/>
</dbReference>
<dbReference type="InterPro" id="IPR002921">
    <property type="entry name" value="Fungal_lipase-type"/>
</dbReference>
<dbReference type="CDD" id="cd00519">
    <property type="entry name" value="Lipase_3"/>
    <property type="match status" value="1"/>
</dbReference>
<dbReference type="OrthoDB" id="438440at2759"/>
<evidence type="ECO:0000259" key="5">
    <source>
        <dbReference type="Pfam" id="PF01764"/>
    </source>
</evidence>
<dbReference type="InterPro" id="IPR051299">
    <property type="entry name" value="AB_hydrolase_lip/est"/>
</dbReference>
<reference evidence="6 7" key="1">
    <citation type="journal article" date="2015" name="BMC Genomics">
        <title>Insights from the genome of Ophiocordyceps polyrhachis-furcata to pathogenicity and host specificity in insect fungi.</title>
        <authorList>
            <person name="Wichadakul D."/>
            <person name="Kobmoo N."/>
            <person name="Ingsriswang S."/>
            <person name="Tangphatsornruang S."/>
            <person name="Chantasingh D."/>
            <person name="Luangsa-ard J.J."/>
            <person name="Eurwilaichitr L."/>
        </authorList>
    </citation>
    <scope>NUCLEOTIDE SEQUENCE [LARGE SCALE GENOMIC DNA]</scope>
    <source>
        <strain evidence="6 7">BCC 54312</strain>
    </source>
</reference>
<proteinExistence type="predicted"/>
<sequence length="397" mass="44226">MTKLARSFIRPSPQWLLVLLVLLVLLPLSTSRIPTSLWTDLERLSRIADIAYCVGTSGVRKPFRCLSHCSDFPDLSLATTWHTGMLLSDSCGYIAYDASTSSILVVFRGTYSVANTMVDLSSVPQPYMPYPPSTAPDDEDDNDGRRRRRRRFQCENCTVHTGFYQSWLNARHLVLPEVKTLRELHPSATIHLVGHSLGGAVACLAALELIVSVGFRDVRVTSFGEPRVGNGGMARFVDSVFNLVVEEDHQKGQGEAEDKDEDVKVQEEEEFRKDGSSYRRVTHFQDPVPLLPWDEWGYSSHAGEIFISKAGLSPSEEDLHPCFGDADAECSTALLGRQTGAAAYRSRALLSSSSPISPWPPLFAHRDYFLRLGLCVPGGDPANWARRERQEKQPDEL</sequence>
<dbReference type="Pfam" id="PF01764">
    <property type="entry name" value="Lipase_3"/>
    <property type="match status" value="1"/>
</dbReference>
<evidence type="ECO:0000256" key="2">
    <source>
        <dbReference type="ARBA" id="ARBA00022801"/>
    </source>
</evidence>
<feature type="region of interest" description="Disordered" evidence="3">
    <location>
        <begin position="124"/>
        <end position="146"/>
    </location>
</feature>
<dbReference type="STRING" id="1330021.A0A367L9M7"/>
<feature type="domain" description="Fungal lipase-type" evidence="5">
    <location>
        <begin position="105"/>
        <end position="293"/>
    </location>
</feature>
<accession>A0A367L9M7</accession>
<dbReference type="AlphaFoldDB" id="A0A367L9M7"/>
<dbReference type="InterPro" id="IPR029058">
    <property type="entry name" value="AB_hydrolase_fold"/>
</dbReference>
<dbReference type="EMBL" id="LKCN02000010">
    <property type="protein sequence ID" value="RCI11127.1"/>
    <property type="molecule type" value="Genomic_DNA"/>
</dbReference>
<dbReference type="GO" id="GO:0006629">
    <property type="term" value="P:lipid metabolic process"/>
    <property type="evidence" value="ECO:0007669"/>
    <property type="project" value="InterPro"/>
</dbReference>
<evidence type="ECO:0000313" key="6">
    <source>
        <dbReference type="EMBL" id="RCI11127.1"/>
    </source>
</evidence>
<comment type="caution">
    <text evidence="6">The sequence shown here is derived from an EMBL/GenBank/DDBJ whole genome shotgun (WGS) entry which is preliminary data.</text>
</comment>
<organism evidence="6 7">
    <name type="scientific">Ophiocordyceps polyrhachis-furcata BCC 54312</name>
    <dbReference type="NCBI Taxonomy" id="1330021"/>
    <lineage>
        <taxon>Eukaryota</taxon>
        <taxon>Fungi</taxon>
        <taxon>Dikarya</taxon>
        <taxon>Ascomycota</taxon>
        <taxon>Pezizomycotina</taxon>
        <taxon>Sordariomycetes</taxon>
        <taxon>Hypocreomycetidae</taxon>
        <taxon>Hypocreales</taxon>
        <taxon>Ophiocordycipitaceae</taxon>
        <taxon>Ophiocordyceps</taxon>
    </lineage>
</organism>
<dbReference type="PANTHER" id="PTHR46640">
    <property type="entry name" value="TRIACYLGLYCEROL LIPASE, PUTATIVE (AFU_ORTHOLOGUE AFUA_6G06510)-RELATED"/>
    <property type="match status" value="1"/>
</dbReference>
<dbReference type="SUPFAM" id="SSF53474">
    <property type="entry name" value="alpha/beta-Hydrolases"/>
    <property type="match status" value="1"/>
</dbReference>
<feature type="chain" id="PRO_5016669742" description="Fungal lipase-type domain-containing protein" evidence="4">
    <location>
        <begin position="32"/>
        <end position="397"/>
    </location>
</feature>